<dbReference type="InterPro" id="IPR011021">
    <property type="entry name" value="Arrestin-like_N"/>
</dbReference>
<dbReference type="EMBL" id="RWJN01000434">
    <property type="protein sequence ID" value="TCD61739.1"/>
    <property type="molecule type" value="Genomic_DNA"/>
</dbReference>
<name>A0A4R0RBP0_9APHY</name>
<dbReference type="GO" id="GO:0005737">
    <property type="term" value="C:cytoplasm"/>
    <property type="evidence" value="ECO:0007669"/>
    <property type="project" value="TreeGrafter"/>
</dbReference>
<feature type="domain" description="Arrestin-like N-terminal" evidence="2">
    <location>
        <begin position="412"/>
        <end position="548"/>
    </location>
</feature>
<dbReference type="PANTHER" id="PTHR11188:SF17">
    <property type="entry name" value="FI21816P1"/>
    <property type="match status" value="1"/>
</dbReference>
<protein>
    <recommendedName>
        <fullName evidence="2">Arrestin-like N-terminal domain-containing protein</fullName>
    </recommendedName>
</protein>
<dbReference type="InterPro" id="IPR014752">
    <property type="entry name" value="Arrestin-like_C"/>
</dbReference>
<dbReference type="AlphaFoldDB" id="A0A4R0RBP0"/>
<organism evidence="3 4">
    <name type="scientific">Steccherinum ochraceum</name>
    <dbReference type="NCBI Taxonomy" id="92696"/>
    <lineage>
        <taxon>Eukaryota</taxon>
        <taxon>Fungi</taxon>
        <taxon>Dikarya</taxon>
        <taxon>Basidiomycota</taxon>
        <taxon>Agaricomycotina</taxon>
        <taxon>Agaricomycetes</taxon>
        <taxon>Polyporales</taxon>
        <taxon>Steccherinaceae</taxon>
        <taxon>Steccherinum</taxon>
    </lineage>
</organism>
<feature type="region of interest" description="Disordered" evidence="1">
    <location>
        <begin position="215"/>
        <end position="234"/>
    </location>
</feature>
<dbReference type="OrthoDB" id="2742096at2759"/>
<evidence type="ECO:0000256" key="1">
    <source>
        <dbReference type="SAM" id="MobiDB-lite"/>
    </source>
</evidence>
<feature type="region of interest" description="Disordered" evidence="1">
    <location>
        <begin position="386"/>
        <end position="407"/>
    </location>
</feature>
<accession>A0A4R0RBP0</accession>
<evidence type="ECO:0000313" key="4">
    <source>
        <dbReference type="Proteomes" id="UP000292702"/>
    </source>
</evidence>
<dbReference type="SUPFAM" id="SSF81296">
    <property type="entry name" value="E set domains"/>
    <property type="match status" value="2"/>
</dbReference>
<reference evidence="3 4" key="1">
    <citation type="submission" date="2018-11" db="EMBL/GenBank/DDBJ databases">
        <title>Genome assembly of Steccherinum ochraceum LE-BIN_3174, the white-rot fungus of the Steccherinaceae family (The Residual Polyporoid clade, Polyporales, Basidiomycota).</title>
        <authorList>
            <person name="Fedorova T.V."/>
            <person name="Glazunova O.A."/>
            <person name="Landesman E.O."/>
            <person name="Moiseenko K.V."/>
            <person name="Psurtseva N.V."/>
            <person name="Savinova O.S."/>
            <person name="Shakhova N.V."/>
            <person name="Tyazhelova T.V."/>
            <person name="Vasina D.V."/>
        </authorList>
    </citation>
    <scope>NUCLEOTIDE SEQUENCE [LARGE SCALE GENOMIC DNA]</scope>
    <source>
        <strain evidence="3 4">LE-BIN_3174</strain>
    </source>
</reference>
<proteinExistence type="predicted"/>
<sequence>MSLKLNVPPTICVGGQIISGEAELHFPQVVQDELEEVHVKLRGTVHTRISRQIGNQRVVRREFQVIIAENSSLWTRSSTYPPADDAILRIPFKFTLPTNAPSSCSYDSFGRSGQVGYFIELVGVRSGMLARNRRARIPIPVVPLDLEGDRIAVALRSPEPQFALYVSTVEKNIRRGFFGERAHTRMEISFPNTHMYPLFTPIPYTLRVTTISKPMKKDEADRKPNKPIFPSPPTKPTDVQFHLVRQIWLKAQWFTATGEESVTALGGMQTVASAVESGQPVDVQVRDRDWIPSETDKNTGTWLQETTFSSAFVLTCPPTFSMELIRLKYALQFTVPFPGVGNNLSASIPIQVSSGLSSAPPSYVPGTSSVPPPALDLPPAYWGSADSWDDHEKSTTPNQPKPITMAPSPVNLRMPSGVFVGGQPICGEAELHFPDILEDDIEEVHVKLRGYIHVNITKRIPARNGRPSEVRPHHDTIPLIKENISVWSRMQSPSPSGSQMILVPFQFVLPMNVLPSIDWTHGHDIRGSVSYFIEIVGTREGALHRNRRVRVAFPVLPPDYQGAMINKNLRAHVPYPTRTTDVHKEMRRGIFGGYANATAQLVLPDFPSYPLFTPIPYILRIVTVTKPQKYKAEDQSSSEPMFPAPPTNPSEIDWRVNRHVYIRTGIHSEGREDHYQDLGGMGKGSTGQGVNVHVNERRWMPTESDDHDHAGSWLQETTMQGVFVVTFPPGFETEHMRLRYDMTLKIDFPGMGNDLKTDIPLVVSSGLPFMPDDYVYPGPNGPPPAYPHQGYQQTLDLPKSYWELQDWADD</sequence>
<dbReference type="PANTHER" id="PTHR11188">
    <property type="entry name" value="ARRESTIN DOMAIN CONTAINING PROTEIN"/>
    <property type="match status" value="1"/>
</dbReference>
<dbReference type="Gene3D" id="2.60.40.640">
    <property type="match status" value="2"/>
</dbReference>
<dbReference type="InterPro" id="IPR050357">
    <property type="entry name" value="Arrestin_domain-protein"/>
</dbReference>
<dbReference type="STRING" id="92696.A0A4R0RBP0"/>
<dbReference type="Proteomes" id="UP000292702">
    <property type="component" value="Unassembled WGS sequence"/>
</dbReference>
<dbReference type="Pfam" id="PF00339">
    <property type="entry name" value="Arrestin_N"/>
    <property type="match status" value="1"/>
</dbReference>
<keyword evidence="4" id="KW-1185">Reference proteome</keyword>
<gene>
    <name evidence="3" type="ORF">EIP91_007988</name>
</gene>
<comment type="caution">
    <text evidence="3">The sequence shown here is derived from an EMBL/GenBank/DDBJ whole genome shotgun (WGS) entry which is preliminary data.</text>
</comment>
<evidence type="ECO:0000313" key="3">
    <source>
        <dbReference type="EMBL" id="TCD61739.1"/>
    </source>
</evidence>
<feature type="compositionally biased region" description="Basic and acidic residues" evidence="1">
    <location>
        <begin position="215"/>
        <end position="224"/>
    </location>
</feature>
<evidence type="ECO:0000259" key="2">
    <source>
        <dbReference type="Pfam" id="PF00339"/>
    </source>
</evidence>
<dbReference type="GO" id="GO:0015031">
    <property type="term" value="P:protein transport"/>
    <property type="evidence" value="ECO:0007669"/>
    <property type="project" value="TreeGrafter"/>
</dbReference>
<dbReference type="InterPro" id="IPR014756">
    <property type="entry name" value="Ig_E-set"/>
</dbReference>